<keyword evidence="1" id="KW-0723">Serine/threonine-protein kinase</keyword>
<keyword evidence="2" id="KW-0808">Transferase</keyword>
<evidence type="ECO:0000256" key="3">
    <source>
        <dbReference type="ARBA" id="ARBA00022777"/>
    </source>
</evidence>
<protein>
    <recommendedName>
        <fullName evidence="4">Alpha-type protein kinase domain-containing protein</fullName>
    </recommendedName>
</protein>
<dbReference type="VEuPathDB" id="FungiDB:MELLADRAFT_87963"/>
<evidence type="ECO:0000259" key="4">
    <source>
        <dbReference type="PROSITE" id="PS51158"/>
    </source>
</evidence>
<proteinExistence type="predicted"/>
<evidence type="ECO:0000256" key="1">
    <source>
        <dbReference type="ARBA" id="ARBA00022527"/>
    </source>
</evidence>
<name>F4RQJ7_MELLP</name>
<dbReference type="Gene3D" id="3.20.200.10">
    <property type="entry name" value="MHCK/EF2 kinase"/>
    <property type="match status" value="1"/>
</dbReference>
<accession>F4RQJ7</accession>
<keyword evidence="6" id="KW-1185">Reference proteome</keyword>
<keyword evidence="3" id="KW-0418">Kinase</keyword>
<dbReference type="InterPro" id="IPR011009">
    <property type="entry name" value="Kinase-like_dom_sf"/>
</dbReference>
<dbReference type="GO" id="GO:0004674">
    <property type="term" value="F:protein serine/threonine kinase activity"/>
    <property type="evidence" value="ECO:0007669"/>
    <property type="project" value="UniProtKB-KW"/>
</dbReference>
<dbReference type="EMBL" id="GL883113">
    <property type="protein sequence ID" value="EGG05502.1"/>
    <property type="molecule type" value="Genomic_DNA"/>
</dbReference>
<dbReference type="PROSITE" id="PS51158">
    <property type="entry name" value="ALPHA_KINASE"/>
    <property type="match status" value="1"/>
</dbReference>
<dbReference type="InParanoid" id="F4RQJ7"/>
<dbReference type="AlphaFoldDB" id="F4RQJ7"/>
<dbReference type="HOGENOM" id="CLU_1525493_0_0_1"/>
<dbReference type="Proteomes" id="UP000001072">
    <property type="component" value="Unassembled WGS sequence"/>
</dbReference>
<evidence type="ECO:0000256" key="2">
    <source>
        <dbReference type="ARBA" id="ARBA00022679"/>
    </source>
</evidence>
<dbReference type="Pfam" id="PF02816">
    <property type="entry name" value="Alpha_kinase"/>
    <property type="match status" value="1"/>
</dbReference>
<dbReference type="GeneID" id="18934715"/>
<feature type="domain" description="Alpha-type protein kinase" evidence="4">
    <location>
        <begin position="1"/>
        <end position="161"/>
    </location>
</feature>
<evidence type="ECO:0000313" key="6">
    <source>
        <dbReference type="Proteomes" id="UP000001072"/>
    </source>
</evidence>
<sequence>MVHAACLLDQFTRVVRFRVRNLSAEEHLLLSRLHVVENLVLRQRLDSEGTAQSIRWYNLRETLDGAVPKYITSDCEFAPRHRADTSLGRLLECFTHWTYEYHGRQALLCGFRGVEWAITDVTIMDNTRDWFLQNPYTGGLQLFASTHVCGPMCGVIGLTQQPPYYPVGPPPIQPEN</sequence>
<dbReference type="RefSeq" id="XP_007411424.1">
    <property type="nucleotide sequence ID" value="XM_007411362.1"/>
</dbReference>
<dbReference type="KEGG" id="mlr:MELLADRAFT_87963"/>
<reference evidence="6" key="1">
    <citation type="journal article" date="2011" name="Proc. Natl. Acad. Sci. U.S.A.">
        <title>Obligate biotrophy features unraveled by the genomic analysis of rust fungi.</title>
        <authorList>
            <person name="Duplessis S."/>
            <person name="Cuomo C.A."/>
            <person name="Lin Y.-C."/>
            <person name="Aerts A."/>
            <person name="Tisserant E."/>
            <person name="Veneault-Fourrey C."/>
            <person name="Joly D.L."/>
            <person name="Hacquard S."/>
            <person name="Amselem J."/>
            <person name="Cantarel B.L."/>
            <person name="Chiu R."/>
            <person name="Coutinho P.M."/>
            <person name="Feau N."/>
            <person name="Field M."/>
            <person name="Frey P."/>
            <person name="Gelhaye E."/>
            <person name="Goldberg J."/>
            <person name="Grabherr M.G."/>
            <person name="Kodira C.D."/>
            <person name="Kohler A."/>
            <person name="Kuees U."/>
            <person name="Lindquist E.A."/>
            <person name="Lucas S.M."/>
            <person name="Mago R."/>
            <person name="Mauceli E."/>
            <person name="Morin E."/>
            <person name="Murat C."/>
            <person name="Pangilinan J.L."/>
            <person name="Park R."/>
            <person name="Pearson M."/>
            <person name="Quesneville H."/>
            <person name="Rouhier N."/>
            <person name="Sakthikumar S."/>
            <person name="Salamov A.A."/>
            <person name="Schmutz J."/>
            <person name="Selles B."/>
            <person name="Shapiro H."/>
            <person name="Tanguay P."/>
            <person name="Tuskan G.A."/>
            <person name="Henrissat B."/>
            <person name="Van de Peer Y."/>
            <person name="Rouze P."/>
            <person name="Ellis J.G."/>
            <person name="Dodds P.N."/>
            <person name="Schein J.E."/>
            <person name="Zhong S."/>
            <person name="Hamelin R.C."/>
            <person name="Grigoriev I.V."/>
            <person name="Szabo L.J."/>
            <person name="Martin F."/>
        </authorList>
    </citation>
    <scope>NUCLEOTIDE SEQUENCE [LARGE SCALE GENOMIC DNA]</scope>
    <source>
        <strain evidence="6">98AG31 / pathotype 3-4-7</strain>
    </source>
</reference>
<dbReference type="SUPFAM" id="SSF56112">
    <property type="entry name" value="Protein kinase-like (PK-like)"/>
    <property type="match status" value="1"/>
</dbReference>
<gene>
    <name evidence="5" type="ORF">MELLADRAFT_87963</name>
</gene>
<dbReference type="InterPro" id="IPR004166">
    <property type="entry name" value="a-kinase_dom"/>
</dbReference>
<organism evidence="6">
    <name type="scientific">Melampsora larici-populina (strain 98AG31 / pathotype 3-4-7)</name>
    <name type="common">Poplar leaf rust fungus</name>
    <dbReference type="NCBI Taxonomy" id="747676"/>
    <lineage>
        <taxon>Eukaryota</taxon>
        <taxon>Fungi</taxon>
        <taxon>Dikarya</taxon>
        <taxon>Basidiomycota</taxon>
        <taxon>Pucciniomycotina</taxon>
        <taxon>Pucciniomycetes</taxon>
        <taxon>Pucciniales</taxon>
        <taxon>Melampsoraceae</taxon>
        <taxon>Melampsora</taxon>
    </lineage>
</organism>
<dbReference type="OrthoDB" id="301415at2759"/>
<dbReference type="GO" id="GO:0005524">
    <property type="term" value="F:ATP binding"/>
    <property type="evidence" value="ECO:0007669"/>
    <property type="project" value="InterPro"/>
</dbReference>
<evidence type="ECO:0000313" key="5">
    <source>
        <dbReference type="EMBL" id="EGG05502.1"/>
    </source>
</evidence>